<evidence type="ECO:0000256" key="1">
    <source>
        <dbReference type="SAM" id="Phobius"/>
    </source>
</evidence>
<keyword evidence="1" id="KW-1133">Transmembrane helix</keyword>
<evidence type="ECO:0000313" key="3">
    <source>
        <dbReference type="EMBL" id="KJE90988.1"/>
    </source>
</evidence>
<sequence length="302" mass="33714">MLWSDSFLCDVVGFCVRFACVFACFLFLRRGNPRHARRMLRTIAGELRERVPFEAQAPGEKIVFPQKGEFAGCDASNSVHVDAFLYDDDAVDQLVDAGKLSRSYCTKCGSQDTRELTFVSHSISHSQARFIFRDALPPLDSSTTVVDVGSRLGALLYAGYLYCPSARFVGVEMSDYFCKLQEEIIAKHSFGDRINIVCADVRSQGELLKKADVVLLNNVFQFFVDEAGQQAIWRFLRESIRKKGALVISVPSLQEALEQAGLAGDKILDGWLEKVELAYPLNDDGDPDEESDALNVHMYTVL</sequence>
<dbReference type="AlphaFoldDB" id="A0A0D2WLU9"/>
<dbReference type="Proteomes" id="UP000008743">
    <property type="component" value="Unassembled WGS sequence"/>
</dbReference>
<evidence type="ECO:0000313" key="4">
    <source>
        <dbReference type="Proteomes" id="UP000008743"/>
    </source>
</evidence>
<name>A0A0D2WLU9_CAPO3</name>
<dbReference type="InterPro" id="IPR026669">
    <property type="entry name" value="Arsenite_MeTrfase-like"/>
</dbReference>
<proteinExistence type="predicted"/>
<feature type="transmembrane region" description="Helical" evidence="1">
    <location>
        <begin position="6"/>
        <end position="28"/>
    </location>
</feature>
<protein>
    <recommendedName>
        <fullName evidence="2">Methyltransferase type 11 domain-containing protein</fullName>
    </recommendedName>
</protein>
<gene>
    <name evidence="3" type="ORF">CAOG_002198</name>
</gene>
<dbReference type="InterPro" id="IPR013216">
    <property type="entry name" value="Methyltransf_11"/>
</dbReference>
<dbReference type="eggNOG" id="ENOG502QTI1">
    <property type="taxonomic scope" value="Eukaryota"/>
</dbReference>
<accession>A0A0D2WLU9</accession>
<dbReference type="PANTHER" id="PTHR43675:SF1">
    <property type="entry name" value="RIKEN CDNA 2700097O09 GENE"/>
    <property type="match status" value="1"/>
</dbReference>
<dbReference type="Pfam" id="PF08241">
    <property type="entry name" value="Methyltransf_11"/>
    <property type="match status" value="1"/>
</dbReference>
<dbReference type="InterPro" id="IPR029063">
    <property type="entry name" value="SAM-dependent_MTases_sf"/>
</dbReference>
<dbReference type="OrthoDB" id="15794at2759"/>
<dbReference type="PhylomeDB" id="A0A0D2WLU9"/>
<dbReference type="EMBL" id="KE346362">
    <property type="protein sequence ID" value="KJE90988.1"/>
    <property type="molecule type" value="Genomic_DNA"/>
</dbReference>
<organism evidence="3 4">
    <name type="scientific">Capsaspora owczarzaki (strain ATCC 30864)</name>
    <dbReference type="NCBI Taxonomy" id="595528"/>
    <lineage>
        <taxon>Eukaryota</taxon>
        <taxon>Filasterea</taxon>
        <taxon>Capsaspora</taxon>
    </lineage>
</organism>
<dbReference type="SUPFAM" id="SSF53335">
    <property type="entry name" value="S-adenosyl-L-methionine-dependent methyltransferases"/>
    <property type="match status" value="1"/>
</dbReference>
<keyword evidence="4" id="KW-1185">Reference proteome</keyword>
<feature type="domain" description="Methyltransferase type 11" evidence="2">
    <location>
        <begin position="147"/>
        <end position="242"/>
    </location>
</feature>
<keyword evidence="1" id="KW-0472">Membrane</keyword>
<evidence type="ECO:0000259" key="2">
    <source>
        <dbReference type="Pfam" id="PF08241"/>
    </source>
</evidence>
<keyword evidence="1" id="KW-0812">Transmembrane</keyword>
<dbReference type="GO" id="GO:0008757">
    <property type="term" value="F:S-adenosylmethionine-dependent methyltransferase activity"/>
    <property type="evidence" value="ECO:0007669"/>
    <property type="project" value="InterPro"/>
</dbReference>
<reference evidence="4" key="1">
    <citation type="submission" date="2011-02" db="EMBL/GenBank/DDBJ databases">
        <title>The Genome Sequence of Capsaspora owczarzaki ATCC 30864.</title>
        <authorList>
            <person name="Russ C."/>
            <person name="Cuomo C."/>
            <person name="Burger G."/>
            <person name="Gray M.W."/>
            <person name="Holland P.W.H."/>
            <person name="King N."/>
            <person name="Lang F.B.F."/>
            <person name="Roger A.J."/>
            <person name="Ruiz-Trillo I."/>
            <person name="Young S.K."/>
            <person name="Zeng Q."/>
            <person name="Gargeya S."/>
            <person name="Alvarado L."/>
            <person name="Berlin A."/>
            <person name="Chapman S.B."/>
            <person name="Chen Z."/>
            <person name="Freedman E."/>
            <person name="Gellesch M."/>
            <person name="Goldberg J."/>
            <person name="Griggs A."/>
            <person name="Gujja S."/>
            <person name="Heilman E."/>
            <person name="Heiman D."/>
            <person name="Howarth C."/>
            <person name="Mehta T."/>
            <person name="Neiman D."/>
            <person name="Pearson M."/>
            <person name="Roberts A."/>
            <person name="Saif S."/>
            <person name="Shea T."/>
            <person name="Shenoy N."/>
            <person name="Sisk P."/>
            <person name="Stolte C."/>
            <person name="Sykes S."/>
            <person name="White J."/>
            <person name="Yandava C."/>
            <person name="Haas B."/>
            <person name="Nusbaum C."/>
            <person name="Birren B."/>
        </authorList>
    </citation>
    <scope>NUCLEOTIDE SEQUENCE</scope>
    <source>
        <strain evidence="4">ATCC 30864</strain>
    </source>
</reference>
<dbReference type="STRING" id="595528.A0A0D2WLU9"/>
<dbReference type="PANTHER" id="PTHR43675">
    <property type="entry name" value="ARSENITE METHYLTRANSFERASE"/>
    <property type="match status" value="1"/>
</dbReference>
<dbReference type="InParanoid" id="A0A0D2WLU9"/>
<dbReference type="Gene3D" id="3.40.50.150">
    <property type="entry name" value="Vaccinia Virus protein VP39"/>
    <property type="match status" value="1"/>
</dbReference>